<proteinExistence type="predicted"/>
<dbReference type="Proteomes" id="UP000419144">
    <property type="component" value="Unassembled WGS sequence"/>
</dbReference>
<gene>
    <name evidence="2" type="ORF">LtaPh_3638901</name>
</gene>
<organism evidence="2 3">
    <name type="scientific">Leishmania tarentolae</name>
    <name type="common">Sauroleishmania tarentolae</name>
    <dbReference type="NCBI Taxonomy" id="5689"/>
    <lineage>
        <taxon>Eukaryota</taxon>
        <taxon>Discoba</taxon>
        <taxon>Euglenozoa</taxon>
        <taxon>Kinetoplastea</taxon>
        <taxon>Metakinetoplastina</taxon>
        <taxon>Trypanosomatida</taxon>
        <taxon>Trypanosomatidae</taxon>
        <taxon>Leishmaniinae</taxon>
        <taxon>Leishmania</taxon>
        <taxon>lizard Leishmania</taxon>
    </lineage>
</organism>
<feature type="transmembrane region" description="Helical" evidence="1">
    <location>
        <begin position="212"/>
        <end position="229"/>
    </location>
</feature>
<keyword evidence="3" id="KW-1185">Reference proteome</keyword>
<reference evidence="2" key="1">
    <citation type="submission" date="2019-11" db="EMBL/GenBank/DDBJ databases">
        <title>Leishmania tarentolae CDS.</title>
        <authorList>
            <person name="Goto Y."/>
            <person name="Yamagishi J."/>
        </authorList>
    </citation>
    <scope>NUCLEOTIDE SEQUENCE [LARGE SCALE GENOMIC DNA]</scope>
    <source>
        <strain evidence="2">Parrot Tar II</strain>
    </source>
</reference>
<keyword evidence="1" id="KW-0472">Membrane</keyword>
<dbReference type="AlphaFoldDB" id="A0A640KW70"/>
<sequence>MVHATTVLHIVSVQAYIVLRLLWVEKVHTDAVHLSVAPLAHIFLAAAPNYVDAPAAVVVAVELTLIAITLRVQPVAAAVLLGAKVLARVRGAGRELKSAHLRRWRDLAQLLWRHGAHSVHQLLYLHRALYDLRRRRLLLLEQCAHVPLLRCHDASLIHVVAIAILLVLGVVAEVVSGAVVVEEVQARSVHLPCLPISEVLLAGLGKDVDTESVLLIILVLTLVSFSLRVRPVAAAAAHVAVESTLVHGPGLVCVSLDGVHVGVRSARRAQNTKMCYENKLKPNGA</sequence>
<keyword evidence="1" id="KW-1133">Transmembrane helix</keyword>
<accession>A0A640KW70</accession>
<feature type="transmembrane region" description="Helical" evidence="1">
    <location>
        <begin position="156"/>
        <end position="181"/>
    </location>
</feature>
<dbReference type="EMBL" id="BLBS01000057">
    <property type="protein sequence ID" value="GET93471.1"/>
    <property type="molecule type" value="Genomic_DNA"/>
</dbReference>
<protein>
    <submittedName>
        <fullName evidence="2">Uncharacterized protein</fullName>
    </submittedName>
</protein>
<evidence type="ECO:0000256" key="1">
    <source>
        <dbReference type="SAM" id="Phobius"/>
    </source>
</evidence>
<feature type="transmembrane region" description="Helical" evidence="1">
    <location>
        <begin position="6"/>
        <end position="24"/>
    </location>
</feature>
<evidence type="ECO:0000313" key="3">
    <source>
        <dbReference type="Proteomes" id="UP000419144"/>
    </source>
</evidence>
<dbReference type="VEuPathDB" id="TriTrypDB:LtaPh_3638901"/>
<feature type="transmembrane region" description="Helical" evidence="1">
    <location>
        <begin position="31"/>
        <end position="51"/>
    </location>
</feature>
<keyword evidence="1" id="KW-0812">Transmembrane</keyword>
<comment type="caution">
    <text evidence="2">The sequence shown here is derived from an EMBL/GenBank/DDBJ whole genome shotgun (WGS) entry which is preliminary data.</text>
</comment>
<name>A0A640KW70_LEITA</name>
<evidence type="ECO:0000313" key="2">
    <source>
        <dbReference type="EMBL" id="GET93471.1"/>
    </source>
</evidence>